<keyword evidence="2" id="KW-0418">Kinase</keyword>
<dbReference type="EMBL" id="VSSQ01108103">
    <property type="protein sequence ID" value="MPN46982.1"/>
    <property type="molecule type" value="Genomic_DNA"/>
</dbReference>
<evidence type="ECO:0000313" key="2">
    <source>
        <dbReference type="EMBL" id="MPN46982.1"/>
    </source>
</evidence>
<organism evidence="2">
    <name type="scientific">bioreactor metagenome</name>
    <dbReference type="NCBI Taxonomy" id="1076179"/>
    <lineage>
        <taxon>unclassified sequences</taxon>
        <taxon>metagenomes</taxon>
        <taxon>ecological metagenomes</taxon>
    </lineage>
</organism>
<keyword evidence="2" id="KW-0808">Transferase</keyword>
<dbReference type="Pfam" id="PF19279">
    <property type="entry name" value="YegS_C"/>
    <property type="match status" value="1"/>
</dbReference>
<feature type="domain" description="YegS/DAGK C-terminal" evidence="1">
    <location>
        <begin position="2"/>
        <end position="134"/>
    </location>
</feature>
<dbReference type="Gene3D" id="2.60.200.40">
    <property type="match status" value="1"/>
</dbReference>
<sequence length="137" mass="15268">MLPYLLGVIQTLFCLRVLPMTIRIGETVQHLDGIVLVVGNGRYFGGGMKPTPHADPFDGKFDVCIAKKMPLYRYIPVLSRFVKGQHLDLPEMLYFQVDELTVETPSDEFLDLDGEVCGSVPVTFRLLPGAISLLVRS</sequence>
<evidence type="ECO:0000259" key="1">
    <source>
        <dbReference type="Pfam" id="PF19279"/>
    </source>
</evidence>
<comment type="caution">
    <text evidence="2">The sequence shown here is derived from an EMBL/GenBank/DDBJ whole genome shotgun (WGS) entry which is preliminary data.</text>
</comment>
<dbReference type="InterPro" id="IPR016064">
    <property type="entry name" value="NAD/diacylglycerol_kinase_sf"/>
</dbReference>
<reference evidence="2" key="1">
    <citation type="submission" date="2019-08" db="EMBL/GenBank/DDBJ databases">
        <authorList>
            <person name="Kucharzyk K."/>
            <person name="Murdoch R.W."/>
            <person name="Higgins S."/>
            <person name="Loffler F."/>
        </authorList>
    </citation>
    <scope>NUCLEOTIDE SEQUENCE</scope>
</reference>
<gene>
    <name evidence="2" type="primary">bmrU_4</name>
    <name evidence="2" type="ORF">SDC9_194581</name>
</gene>
<proteinExistence type="predicted"/>
<name>A0A645I861_9ZZZZ</name>
<dbReference type="EC" id="2.7.1.-" evidence="2"/>
<dbReference type="GO" id="GO:0016301">
    <property type="term" value="F:kinase activity"/>
    <property type="evidence" value="ECO:0007669"/>
    <property type="project" value="UniProtKB-KW"/>
</dbReference>
<dbReference type="SUPFAM" id="SSF111331">
    <property type="entry name" value="NAD kinase/diacylglycerol kinase-like"/>
    <property type="match status" value="1"/>
</dbReference>
<dbReference type="AlphaFoldDB" id="A0A645I861"/>
<dbReference type="InterPro" id="IPR045540">
    <property type="entry name" value="YegS/DAGK_C"/>
</dbReference>
<accession>A0A645I861</accession>
<protein>
    <submittedName>
        <fullName evidence="2">Putative lipid kinase BmrU</fullName>
        <ecNumber evidence="2">2.7.1.-</ecNumber>
    </submittedName>
</protein>